<dbReference type="Gene3D" id="2.10.110.10">
    <property type="entry name" value="Cysteine Rich Protein"/>
    <property type="match status" value="1"/>
</dbReference>
<dbReference type="Proteomes" id="UP000649328">
    <property type="component" value="Unassembled WGS sequence"/>
</dbReference>
<evidence type="ECO:0000256" key="1">
    <source>
        <dbReference type="ARBA" id="ARBA00022723"/>
    </source>
</evidence>
<keyword evidence="5" id="KW-1185">Reference proteome</keyword>
<evidence type="ECO:0000313" key="5">
    <source>
        <dbReference type="Proteomes" id="UP000649328"/>
    </source>
</evidence>
<evidence type="ECO:0000256" key="2">
    <source>
        <dbReference type="ARBA" id="ARBA00022833"/>
    </source>
</evidence>
<dbReference type="GO" id="GO:0046872">
    <property type="term" value="F:metal ion binding"/>
    <property type="evidence" value="ECO:0007669"/>
    <property type="project" value="UniProtKB-KW"/>
</dbReference>
<feature type="domain" description="LIM zinc-binding" evidence="3">
    <location>
        <begin position="2"/>
        <end position="46"/>
    </location>
</feature>
<keyword evidence="2" id="KW-0862">Zinc</keyword>
<proteinExistence type="predicted"/>
<dbReference type="OrthoDB" id="1112565at2759"/>
<dbReference type="AlphaFoldDB" id="A0A8H7GR19"/>
<protein>
    <recommendedName>
        <fullName evidence="3">LIM zinc-binding domain-containing protein</fullName>
    </recommendedName>
</protein>
<keyword evidence="1" id="KW-0479">Metal-binding</keyword>
<name>A0A8H7GR19_9ASCO</name>
<comment type="caution">
    <text evidence="4">The sequence shown here is derived from an EMBL/GenBank/DDBJ whole genome shotgun (WGS) entry which is preliminary data.</text>
</comment>
<sequence length="76" mass="8691">MGIEGECIENELKQKWHLSCLKCTKCLGVISNDYFLVNHQIVCEADASSFIADLRNAGLTTLDKVEKRRTRMLFIE</sequence>
<dbReference type="InterPro" id="IPR001781">
    <property type="entry name" value="Znf_LIM"/>
</dbReference>
<evidence type="ECO:0000313" key="4">
    <source>
        <dbReference type="EMBL" id="KAF8000934.1"/>
    </source>
</evidence>
<dbReference type="CDD" id="cd08368">
    <property type="entry name" value="LIM"/>
    <property type="match status" value="1"/>
</dbReference>
<organism evidence="4 5">
    <name type="scientific">Metschnikowia pulcherrima</name>
    <dbReference type="NCBI Taxonomy" id="27326"/>
    <lineage>
        <taxon>Eukaryota</taxon>
        <taxon>Fungi</taxon>
        <taxon>Dikarya</taxon>
        <taxon>Ascomycota</taxon>
        <taxon>Saccharomycotina</taxon>
        <taxon>Pichiomycetes</taxon>
        <taxon>Metschnikowiaceae</taxon>
        <taxon>Metschnikowia</taxon>
    </lineage>
</organism>
<dbReference type="SMART" id="SM00132">
    <property type="entry name" value="LIM"/>
    <property type="match status" value="1"/>
</dbReference>
<accession>A0A8H7GR19</accession>
<dbReference type="Pfam" id="PF00412">
    <property type="entry name" value="LIM"/>
    <property type="match status" value="1"/>
</dbReference>
<gene>
    <name evidence="4" type="ORF">HF325_004723</name>
</gene>
<dbReference type="GO" id="GO:0030695">
    <property type="term" value="F:GTPase regulator activity"/>
    <property type="evidence" value="ECO:0007669"/>
    <property type="project" value="UniProtKB-ARBA"/>
</dbReference>
<evidence type="ECO:0000259" key="3">
    <source>
        <dbReference type="SMART" id="SM00132"/>
    </source>
</evidence>
<dbReference type="EMBL" id="JACBPP010000006">
    <property type="protein sequence ID" value="KAF8000934.1"/>
    <property type="molecule type" value="Genomic_DNA"/>
</dbReference>
<reference evidence="4" key="1">
    <citation type="submission" date="2020-10" db="EMBL/GenBank/DDBJ databases">
        <title>The Whole-Genome Sequence of Metschnikowia persimmonesis, a Novel Endophytic Yeast Species Isolated from Medicinal Plant Diospyros kaki Thumb.</title>
        <authorList>
            <person name="Rahmat E."/>
            <person name="Kang Y."/>
        </authorList>
    </citation>
    <scope>NUCLEOTIDE SEQUENCE</scope>
    <source>
        <strain evidence="4">KIOM G15050</strain>
    </source>
</reference>